<dbReference type="EMBL" id="NIOF01000007">
    <property type="protein sequence ID" value="OWQ88431.1"/>
    <property type="molecule type" value="Genomic_DNA"/>
</dbReference>
<dbReference type="InterPro" id="IPR038296">
    <property type="entry name" value="ParD_sf"/>
</dbReference>
<evidence type="ECO:0000313" key="2">
    <source>
        <dbReference type="Proteomes" id="UP000197468"/>
    </source>
</evidence>
<dbReference type="AlphaFoldDB" id="A0A246J713"/>
<dbReference type="Proteomes" id="UP000197468">
    <property type="component" value="Unassembled WGS sequence"/>
</dbReference>
<accession>A0A246J713</accession>
<gene>
    <name evidence="1" type="ORF">CDN99_16360</name>
</gene>
<protein>
    <recommendedName>
        <fullName evidence="3">Addiction module antitoxin</fullName>
    </recommendedName>
</protein>
<name>A0A246J713_9BURK</name>
<proteinExistence type="predicted"/>
<evidence type="ECO:0008006" key="3">
    <source>
        <dbReference type="Google" id="ProtNLM"/>
    </source>
</evidence>
<comment type="caution">
    <text evidence="1">The sequence shown here is derived from an EMBL/GenBank/DDBJ whole genome shotgun (WGS) entry which is preliminary data.</text>
</comment>
<organism evidence="1 2">
    <name type="scientific">Roseateles aquatilis</name>
    <dbReference type="NCBI Taxonomy" id="431061"/>
    <lineage>
        <taxon>Bacteria</taxon>
        <taxon>Pseudomonadati</taxon>
        <taxon>Pseudomonadota</taxon>
        <taxon>Betaproteobacteria</taxon>
        <taxon>Burkholderiales</taxon>
        <taxon>Sphaerotilaceae</taxon>
        <taxon>Roseateles</taxon>
    </lineage>
</organism>
<reference evidence="1 2" key="1">
    <citation type="journal article" date="2008" name="Int. J. Syst. Evol. Microbiol.">
        <title>Description of Roseateles aquatilis sp. nov. and Roseateles terrae sp. nov., in the class Betaproteobacteria, and emended description of the genus Roseateles.</title>
        <authorList>
            <person name="Gomila M."/>
            <person name="Bowien B."/>
            <person name="Falsen E."/>
            <person name="Moore E.R."/>
            <person name="Lalucat J."/>
        </authorList>
    </citation>
    <scope>NUCLEOTIDE SEQUENCE [LARGE SCALE GENOMIC DNA]</scope>
    <source>
        <strain evidence="1 2">CCUG 48205</strain>
    </source>
</reference>
<dbReference type="Gene3D" id="6.10.10.120">
    <property type="entry name" value="Antitoxin ParD1-like"/>
    <property type="match status" value="1"/>
</dbReference>
<evidence type="ECO:0000313" key="1">
    <source>
        <dbReference type="EMBL" id="OWQ88431.1"/>
    </source>
</evidence>
<dbReference type="OrthoDB" id="9815501at2"/>
<keyword evidence="2" id="KW-1185">Reference proteome</keyword>
<sequence length="81" mass="9028">MIDADLGPELEAIVLDLIESGKYASRAQVLRESEALQGWREARMDAFDASIQRGLAEIKAGGGVPAEEAFERLFQKYPYLR</sequence>